<dbReference type="GO" id="GO:0006633">
    <property type="term" value="P:fatty acid biosynthetic process"/>
    <property type="evidence" value="ECO:0007669"/>
    <property type="project" value="TreeGrafter"/>
</dbReference>
<dbReference type="NCBIfam" id="NF004618">
    <property type="entry name" value="PRK05952.1"/>
    <property type="match status" value="1"/>
</dbReference>
<evidence type="ECO:0000259" key="4">
    <source>
        <dbReference type="PROSITE" id="PS52004"/>
    </source>
</evidence>
<evidence type="ECO:0000256" key="2">
    <source>
        <dbReference type="ARBA" id="ARBA00022679"/>
    </source>
</evidence>
<proteinExistence type="inferred from homology"/>
<dbReference type="Proteomes" id="UP000316443">
    <property type="component" value="Unassembled WGS sequence"/>
</dbReference>
<evidence type="ECO:0000313" key="6">
    <source>
        <dbReference type="Proteomes" id="UP000316443"/>
    </source>
</evidence>
<dbReference type="EMBL" id="SFCA01000156">
    <property type="protein sequence ID" value="TRT52778.1"/>
    <property type="molecule type" value="Genomic_DNA"/>
</dbReference>
<name>A0A551XVQ5_MICAE</name>
<evidence type="ECO:0000313" key="5">
    <source>
        <dbReference type="EMBL" id="TRT52778.1"/>
    </source>
</evidence>
<dbReference type="Pfam" id="PF02801">
    <property type="entry name" value="Ketoacyl-synt_C"/>
    <property type="match status" value="1"/>
</dbReference>
<dbReference type="GO" id="GO:0004315">
    <property type="term" value="F:3-oxoacyl-[acyl-carrier-protein] synthase activity"/>
    <property type="evidence" value="ECO:0007669"/>
    <property type="project" value="TreeGrafter"/>
</dbReference>
<dbReference type="Gene3D" id="3.40.47.10">
    <property type="match status" value="1"/>
</dbReference>
<sequence length="390" mass="41235">MNVVVTGIGLISSLGNLSQSWQRLLEGKTGITRQQPFSDLPPLPLALIGHKPAFLEDLTKIALIAALEDAKLTPPLKDCGVTIGSSRGCQGLWERMATTGIVENWLDSLPDRASVLTARIIETSAPVLAPMAACATAIWSIAQGVELITMGECDRVLAGAIETPITPLTLVGFEQIGALAKTGCYPFDRAREGLVLGEGGAILVLESEELALRRNAPIYGQILGYGFTCDADHLSAPAVDNRSATKAIELCLHRSQLRKDEINYIHAHGTSTRLNDEREANLIASIFGSQVAVSSTKGATGHTLGASGALGVAFCLMALKNQLIPPCVGVRESPFQLNLTRSAVNFSPHNCLCLSFGFGGQNAAIAVERWGRGECRRGESGGTTSPGKPI</sequence>
<dbReference type="PROSITE" id="PS52004">
    <property type="entry name" value="KS3_2"/>
    <property type="match status" value="1"/>
</dbReference>
<dbReference type="SMART" id="SM00825">
    <property type="entry name" value="PKS_KS"/>
    <property type="match status" value="1"/>
</dbReference>
<gene>
    <name evidence="5" type="ORF">EWV85_15135</name>
</gene>
<protein>
    <submittedName>
        <fullName evidence="5">Beta-ketoacyl-ACP synthase</fullName>
    </submittedName>
</protein>
<feature type="domain" description="Ketosynthase family 3 (KS3)" evidence="4">
    <location>
        <begin position="1"/>
        <end position="369"/>
    </location>
</feature>
<comment type="caution">
    <text evidence="5">The sequence shown here is derived from an EMBL/GenBank/DDBJ whole genome shotgun (WGS) entry which is preliminary data.</text>
</comment>
<accession>A0A551XVQ5</accession>
<dbReference type="InterPro" id="IPR000794">
    <property type="entry name" value="Beta-ketoacyl_synthase"/>
</dbReference>
<organism evidence="5 6">
    <name type="scientific">Microcystis aeruginosa Ma_QC_C_20070703_M131</name>
    <dbReference type="NCBI Taxonomy" id="2486263"/>
    <lineage>
        <taxon>Bacteria</taxon>
        <taxon>Bacillati</taxon>
        <taxon>Cyanobacteriota</taxon>
        <taxon>Cyanophyceae</taxon>
        <taxon>Oscillatoriophycideae</taxon>
        <taxon>Chroococcales</taxon>
        <taxon>Microcystaceae</taxon>
        <taxon>Microcystis</taxon>
    </lineage>
</organism>
<dbReference type="InterPro" id="IPR016039">
    <property type="entry name" value="Thiolase-like"/>
</dbReference>
<dbReference type="PANTHER" id="PTHR11712:SF347">
    <property type="entry name" value="BETA KETOACYL-ACYL CARRIER PROTEIN SYNTHASE"/>
    <property type="match status" value="1"/>
</dbReference>
<dbReference type="PANTHER" id="PTHR11712">
    <property type="entry name" value="POLYKETIDE SYNTHASE-RELATED"/>
    <property type="match status" value="1"/>
</dbReference>
<dbReference type="InterPro" id="IPR014031">
    <property type="entry name" value="Ketoacyl_synth_C"/>
</dbReference>
<dbReference type="CDD" id="cd00834">
    <property type="entry name" value="KAS_I_II"/>
    <property type="match status" value="1"/>
</dbReference>
<evidence type="ECO:0000256" key="1">
    <source>
        <dbReference type="ARBA" id="ARBA00008467"/>
    </source>
</evidence>
<dbReference type="InterPro" id="IPR020841">
    <property type="entry name" value="PKS_Beta-ketoAc_synthase_dom"/>
</dbReference>
<dbReference type="Pfam" id="PF00109">
    <property type="entry name" value="ketoacyl-synt"/>
    <property type="match status" value="1"/>
</dbReference>
<dbReference type="SUPFAM" id="SSF53901">
    <property type="entry name" value="Thiolase-like"/>
    <property type="match status" value="2"/>
</dbReference>
<keyword evidence="2 3" id="KW-0808">Transferase</keyword>
<dbReference type="AlphaFoldDB" id="A0A551XVQ5"/>
<dbReference type="InterPro" id="IPR014030">
    <property type="entry name" value="Ketoacyl_synth_N"/>
</dbReference>
<comment type="similarity">
    <text evidence="1 3">Belongs to the thiolase-like superfamily. Beta-ketoacyl-ACP synthases family.</text>
</comment>
<reference evidence="5 6" key="1">
    <citation type="submission" date="2019-01" db="EMBL/GenBank/DDBJ databases">
        <title>Coherence of Microcystis species and biogeography revealed through population genomics.</title>
        <authorList>
            <person name="Perez-Carrascal O.M."/>
            <person name="Terrat Y."/>
            <person name="Giani A."/>
            <person name="Fortin N."/>
            <person name="Tromas N."/>
            <person name="Shapiro B.J."/>
        </authorList>
    </citation>
    <scope>NUCLEOTIDE SEQUENCE [LARGE SCALE GENOMIC DNA]</scope>
    <source>
        <strain evidence="5">Ma_QC_C_20070703_M131</strain>
    </source>
</reference>
<evidence type="ECO:0000256" key="3">
    <source>
        <dbReference type="RuleBase" id="RU003694"/>
    </source>
</evidence>